<reference evidence="2 3" key="1">
    <citation type="submission" date="2022-12" db="EMBL/GenBank/DDBJ databases">
        <title>Chromosome-level genome assembly of true bugs.</title>
        <authorList>
            <person name="Ma L."/>
            <person name="Li H."/>
        </authorList>
    </citation>
    <scope>NUCLEOTIDE SEQUENCE [LARGE SCALE GENOMIC DNA]</scope>
    <source>
        <strain evidence="2">Lab_2022b</strain>
    </source>
</reference>
<keyword evidence="3" id="KW-1185">Reference proteome</keyword>
<evidence type="ECO:0000313" key="2">
    <source>
        <dbReference type="EMBL" id="KAK9496698.1"/>
    </source>
</evidence>
<proteinExistence type="predicted"/>
<evidence type="ECO:0000256" key="1">
    <source>
        <dbReference type="SAM" id="MobiDB-lite"/>
    </source>
</evidence>
<organism evidence="2 3">
    <name type="scientific">Rhynocoris fuscipes</name>
    <dbReference type="NCBI Taxonomy" id="488301"/>
    <lineage>
        <taxon>Eukaryota</taxon>
        <taxon>Metazoa</taxon>
        <taxon>Ecdysozoa</taxon>
        <taxon>Arthropoda</taxon>
        <taxon>Hexapoda</taxon>
        <taxon>Insecta</taxon>
        <taxon>Pterygota</taxon>
        <taxon>Neoptera</taxon>
        <taxon>Paraneoptera</taxon>
        <taxon>Hemiptera</taxon>
        <taxon>Heteroptera</taxon>
        <taxon>Panheteroptera</taxon>
        <taxon>Cimicomorpha</taxon>
        <taxon>Reduviidae</taxon>
        <taxon>Harpactorinae</taxon>
        <taxon>Harpactorini</taxon>
        <taxon>Rhynocoris</taxon>
    </lineage>
</organism>
<sequence>MASAAVRAAEALKLYKFPKYDILKEEALHLPESYKKFYREWKYSKPLPVHYIPPASKWVRNAETGEVKIVQEQPIPLKFPPESHLGIWGGEGVIKGFQKRTRTKQRVAHFWVPVLKKSAVYSEILDKRMEVTLTERTIDLILEHHGFDHYILKNKACDLQSMLALKLKKKMLYALYHKQLYPDNPAKQEEIYSKYKHYLDQYSAEDIEWYGLTIVEALKKAEKNEEEQNRPVPLKHQFRLQLIQTLMDQKELKEEEEVPSSTSESKSWVSRLNPFSKKS</sequence>
<name>A0AAW1CIV8_9HEMI</name>
<protein>
    <recommendedName>
        <fullName evidence="4">39S ribosomal protein L28, mitochondrial</fullName>
    </recommendedName>
</protein>
<dbReference type="InterPro" id="IPR026569">
    <property type="entry name" value="Ribosomal_bL28"/>
</dbReference>
<dbReference type="PANTHER" id="PTHR13528">
    <property type="entry name" value="39S RIBOSOMAL PROTEIN L28, MITOCHONDRIAL"/>
    <property type="match status" value="1"/>
</dbReference>
<dbReference type="AlphaFoldDB" id="A0AAW1CIV8"/>
<gene>
    <name evidence="2" type="ORF">O3M35_013062</name>
</gene>
<dbReference type="GO" id="GO:0005762">
    <property type="term" value="C:mitochondrial large ribosomal subunit"/>
    <property type="evidence" value="ECO:0007669"/>
    <property type="project" value="TreeGrafter"/>
</dbReference>
<feature type="region of interest" description="Disordered" evidence="1">
    <location>
        <begin position="251"/>
        <end position="279"/>
    </location>
</feature>
<dbReference type="GO" id="GO:0003735">
    <property type="term" value="F:structural constituent of ribosome"/>
    <property type="evidence" value="ECO:0007669"/>
    <property type="project" value="InterPro"/>
</dbReference>
<evidence type="ECO:0000313" key="3">
    <source>
        <dbReference type="Proteomes" id="UP001461498"/>
    </source>
</evidence>
<accession>A0AAW1CIV8</accession>
<dbReference type="Proteomes" id="UP001461498">
    <property type="component" value="Unassembled WGS sequence"/>
</dbReference>
<evidence type="ECO:0008006" key="4">
    <source>
        <dbReference type="Google" id="ProtNLM"/>
    </source>
</evidence>
<dbReference type="PANTHER" id="PTHR13528:SF2">
    <property type="entry name" value="LARGE RIBOSOMAL SUBUNIT PROTEIN BL28M"/>
    <property type="match status" value="1"/>
</dbReference>
<dbReference type="EMBL" id="JAPXFL010000061">
    <property type="protein sequence ID" value="KAK9496698.1"/>
    <property type="molecule type" value="Genomic_DNA"/>
</dbReference>
<comment type="caution">
    <text evidence="2">The sequence shown here is derived from an EMBL/GenBank/DDBJ whole genome shotgun (WGS) entry which is preliminary data.</text>
</comment>